<evidence type="ECO:0000256" key="9">
    <source>
        <dbReference type="ARBA" id="ARBA00022968"/>
    </source>
</evidence>
<keyword evidence="11" id="KW-0472">Membrane</keyword>
<accession>A0ABR1AFQ6</accession>
<evidence type="ECO:0000313" key="15">
    <source>
        <dbReference type="Proteomes" id="UP001359485"/>
    </source>
</evidence>
<evidence type="ECO:0000256" key="7">
    <source>
        <dbReference type="ARBA" id="ARBA00022692"/>
    </source>
</evidence>
<dbReference type="PANTHER" id="PTHR23033">
    <property type="entry name" value="BETA1,3-GALACTOSYLTRANSFERASE"/>
    <property type="match status" value="1"/>
</dbReference>
<comment type="similarity">
    <text evidence="3">Belongs to the glycosyltransferase 31 family. Beta3-Gal-T subfamily.</text>
</comment>
<reference evidence="14 15" key="1">
    <citation type="submission" date="2023-09" db="EMBL/GenBank/DDBJ databases">
        <title>Genomes of two closely related lineages of the louse Polyplax serrata with different host specificities.</title>
        <authorList>
            <person name="Martinu J."/>
            <person name="Tarabai H."/>
            <person name="Stefka J."/>
            <person name="Hypsa V."/>
        </authorList>
    </citation>
    <scope>NUCLEOTIDE SEQUENCE [LARGE SCALE GENOMIC DNA]</scope>
    <source>
        <strain evidence="14">98ZLc_SE</strain>
    </source>
</reference>
<evidence type="ECO:0000259" key="13">
    <source>
        <dbReference type="Pfam" id="PF02434"/>
    </source>
</evidence>
<dbReference type="EMBL" id="JAWJWF010000050">
    <property type="protein sequence ID" value="KAK6618283.1"/>
    <property type="molecule type" value="Genomic_DNA"/>
</dbReference>
<keyword evidence="9" id="KW-0735">Signal-anchor</keyword>
<keyword evidence="15" id="KW-1185">Reference proteome</keyword>
<evidence type="ECO:0000256" key="5">
    <source>
        <dbReference type="ARBA" id="ARBA00022676"/>
    </source>
</evidence>
<keyword evidence="7" id="KW-0812">Transmembrane</keyword>
<dbReference type="PANTHER" id="PTHR23033:SF14">
    <property type="entry name" value="GLYCOPROTEIN-N-ACETYLGALACTOSAMINE 3-BETA-GALACTOSYLTRANSFERASE 1-RELATED"/>
    <property type="match status" value="1"/>
</dbReference>
<dbReference type="InterPro" id="IPR003378">
    <property type="entry name" value="Fringe-like_glycosylTrfase"/>
</dbReference>
<name>A0ABR1AFQ6_POLSC</name>
<feature type="domain" description="Fringe-like glycosyltransferase" evidence="13">
    <location>
        <begin position="111"/>
        <end position="275"/>
    </location>
</feature>
<proteinExistence type="inferred from homology"/>
<organism evidence="14 15">
    <name type="scientific">Polyplax serrata</name>
    <name type="common">Common mouse louse</name>
    <dbReference type="NCBI Taxonomy" id="468196"/>
    <lineage>
        <taxon>Eukaryota</taxon>
        <taxon>Metazoa</taxon>
        <taxon>Ecdysozoa</taxon>
        <taxon>Arthropoda</taxon>
        <taxon>Hexapoda</taxon>
        <taxon>Insecta</taxon>
        <taxon>Pterygota</taxon>
        <taxon>Neoptera</taxon>
        <taxon>Paraneoptera</taxon>
        <taxon>Psocodea</taxon>
        <taxon>Troctomorpha</taxon>
        <taxon>Phthiraptera</taxon>
        <taxon>Anoplura</taxon>
        <taxon>Polyplacidae</taxon>
        <taxon>Polyplax</taxon>
    </lineage>
</organism>
<keyword evidence="6" id="KW-0808">Transferase</keyword>
<evidence type="ECO:0000256" key="8">
    <source>
        <dbReference type="ARBA" id="ARBA00022741"/>
    </source>
</evidence>
<feature type="region of interest" description="Disordered" evidence="12">
    <location>
        <begin position="374"/>
        <end position="399"/>
    </location>
</feature>
<comment type="caution">
    <text evidence="14">The sequence shown here is derived from an EMBL/GenBank/DDBJ whole genome shotgun (WGS) entry which is preliminary data.</text>
</comment>
<evidence type="ECO:0000256" key="6">
    <source>
        <dbReference type="ARBA" id="ARBA00022679"/>
    </source>
</evidence>
<keyword evidence="8" id="KW-0547">Nucleotide-binding</keyword>
<keyword evidence="10" id="KW-1133">Transmembrane helix</keyword>
<evidence type="ECO:0000313" key="14">
    <source>
        <dbReference type="EMBL" id="KAK6618283.1"/>
    </source>
</evidence>
<comment type="subcellular location">
    <subcellularLocation>
        <location evidence="1">Membrane</location>
        <topology evidence="1">Single-pass type II membrane protein</topology>
    </subcellularLocation>
</comment>
<dbReference type="Pfam" id="PF02434">
    <property type="entry name" value="Fringe"/>
    <property type="match status" value="1"/>
</dbReference>
<dbReference type="InterPro" id="IPR026050">
    <property type="entry name" value="C1GALT1/C1GALT1_chp1"/>
</dbReference>
<sequence length="399" mass="45837">MAQMGSDSEKVSLMYREAMLMRPKVNIKRSCVLTLFAGVIFGFGFAYIFFNTSKGYASWTLPVEDFKSYLQQIPLSRDEGPVDVVPGHIGHESEDQMAKQMAEKVRLLCWVMTQPASHEKKAKHVKNTWGRRCNYLIFMSTESDYRLPAVRLKVKEGRNSLWAKTKEAFKYVHQHYLDRVDWVMKADDDTYVVVENLRYVLAQHNSSERLYMGCHFRPYAKNGYMSGGAGYVLSKEAVKAFVEEALPKRSCRQDGQGAEDVEMGKCLGTVGVTPVDTRDSFGRHRFLPLPPVYYLVPNALPKSNWFWEYTFHPMKEGFECCSDTAISFHYITPNEMYLLEYLIYHVRPYGINHNTLATPSKDLYYLRFNSVTPDGTSVVSEDPQRTSRGSEIVESNTVR</sequence>
<dbReference type="EC" id="2.4.1.122" evidence="4"/>
<keyword evidence="5" id="KW-0328">Glycosyltransferase</keyword>
<evidence type="ECO:0000256" key="2">
    <source>
        <dbReference type="ARBA" id="ARBA00004922"/>
    </source>
</evidence>
<evidence type="ECO:0000256" key="4">
    <source>
        <dbReference type="ARBA" id="ARBA00012557"/>
    </source>
</evidence>
<evidence type="ECO:0000256" key="1">
    <source>
        <dbReference type="ARBA" id="ARBA00004606"/>
    </source>
</evidence>
<gene>
    <name evidence="14" type="ORF">RUM44_002734</name>
</gene>
<evidence type="ECO:0000256" key="10">
    <source>
        <dbReference type="ARBA" id="ARBA00022989"/>
    </source>
</evidence>
<evidence type="ECO:0000256" key="11">
    <source>
        <dbReference type="ARBA" id="ARBA00023136"/>
    </source>
</evidence>
<comment type="pathway">
    <text evidence="2">Protein modification; protein glycosylation.</text>
</comment>
<dbReference type="Proteomes" id="UP001359485">
    <property type="component" value="Unassembled WGS sequence"/>
</dbReference>
<dbReference type="Gene3D" id="3.90.550.50">
    <property type="match status" value="1"/>
</dbReference>
<protein>
    <recommendedName>
        <fullName evidence="4">N-acetylgalactosaminide beta-1,3-galactosyltransferase</fullName>
        <ecNumber evidence="4">2.4.1.122</ecNumber>
    </recommendedName>
</protein>
<feature type="compositionally biased region" description="Polar residues" evidence="12">
    <location>
        <begin position="386"/>
        <end position="399"/>
    </location>
</feature>
<evidence type="ECO:0000256" key="3">
    <source>
        <dbReference type="ARBA" id="ARBA00006462"/>
    </source>
</evidence>
<evidence type="ECO:0000256" key="12">
    <source>
        <dbReference type="SAM" id="MobiDB-lite"/>
    </source>
</evidence>